<organism evidence="1 2">
    <name type="scientific">Myotis davidii</name>
    <name type="common">David's myotis</name>
    <dbReference type="NCBI Taxonomy" id="225400"/>
    <lineage>
        <taxon>Eukaryota</taxon>
        <taxon>Metazoa</taxon>
        <taxon>Chordata</taxon>
        <taxon>Craniata</taxon>
        <taxon>Vertebrata</taxon>
        <taxon>Euteleostomi</taxon>
        <taxon>Mammalia</taxon>
        <taxon>Eutheria</taxon>
        <taxon>Laurasiatheria</taxon>
        <taxon>Chiroptera</taxon>
        <taxon>Yangochiroptera</taxon>
        <taxon>Vespertilionidae</taxon>
        <taxon>Myotis</taxon>
    </lineage>
</organism>
<reference evidence="2" key="1">
    <citation type="journal article" date="2013" name="Science">
        <title>Comparative analysis of bat genomes provides insight into the evolution of flight and immunity.</title>
        <authorList>
            <person name="Zhang G."/>
            <person name="Cowled C."/>
            <person name="Shi Z."/>
            <person name="Huang Z."/>
            <person name="Bishop-Lilly K.A."/>
            <person name="Fang X."/>
            <person name="Wynne J.W."/>
            <person name="Xiong Z."/>
            <person name="Baker M.L."/>
            <person name="Zhao W."/>
            <person name="Tachedjian M."/>
            <person name="Zhu Y."/>
            <person name="Zhou P."/>
            <person name="Jiang X."/>
            <person name="Ng J."/>
            <person name="Yang L."/>
            <person name="Wu L."/>
            <person name="Xiao J."/>
            <person name="Feng Y."/>
            <person name="Chen Y."/>
            <person name="Sun X."/>
            <person name="Zhang Y."/>
            <person name="Marsh G.A."/>
            <person name="Crameri G."/>
            <person name="Broder C.C."/>
            <person name="Frey K.G."/>
            <person name="Wang L.F."/>
            <person name="Wang J."/>
        </authorList>
    </citation>
    <scope>NUCLEOTIDE SEQUENCE [LARGE SCALE GENOMIC DNA]</scope>
</reference>
<dbReference type="Proteomes" id="UP000010556">
    <property type="component" value="Unassembled WGS sequence"/>
</dbReference>
<accession>L5M4V4</accession>
<proteinExistence type="predicted"/>
<keyword evidence="2" id="KW-1185">Reference proteome</keyword>
<dbReference type="EMBL" id="KB104457">
    <property type="protein sequence ID" value="ELK33305.1"/>
    <property type="molecule type" value="Genomic_DNA"/>
</dbReference>
<evidence type="ECO:0000313" key="1">
    <source>
        <dbReference type="EMBL" id="ELK33305.1"/>
    </source>
</evidence>
<dbReference type="AlphaFoldDB" id="L5M4V4"/>
<name>L5M4V4_MYODS</name>
<gene>
    <name evidence="1" type="ORF">MDA_GLEAN10004418</name>
</gene>
<protein>
    <submittedName>
        <fullName evidence="1">Uncharacterized protein</fullName>
    </submittedName>
</protein>
<evidence type="ECO:0000313" key="2">
    <source>
        <dbReference type="Proteomes" id="UP000010556"/>
    </source>
</evidence>
<sequence>MEVHSDNASSVGLIQSSIFGKRCKTEDDQPASRRKQFPCSTETIFSHHLRVCNACLSPPPPPPIINPGVADFRFRNVA</sequence>